<proteinExistence type="predicted"/>
<evidence type="ECO:0000313" key="3">
    <source>
        <dbReference type="EMBL" id="KAF4716832.1"/>
    </source>
</evidence>
<evidence type="ECO:0000313" key="5">
    <source>
        <dbReference type="Proteomes" id="UP000574390"/>
    </source>
</evidence>
<accession>A0A7J6R8T8</accession>
<keyword evidence="4" id="KW-1185">Reference proteome</keyword>
<feature type="transmembrane region" description="Helical" evidence="1">
    <location>
        <begin position="83"/>
        <end position="105"/>
    </location>
</feature>
<evidence type="ECO:0000256" key="1">
    <source>
        <dbReference type="SAM" id="Phobius"/>
    </source>
</evidence>
<dbReference type="AlphaFoldDB" id="A0A7J6R8T8"/>
<comment type="caution">
    <text evidence="3">The sequence shown here is derived from an EMBL/GenBank/DDBJ whole genome shotgun (WGS) entry which is preliminary data.</text>
</comment>
<dbReference type="EMBL" id="JABANO010027447">
    <property type="protein sequence ID" value="KAF4716832.1"/>
    <property type="molecule type" value="Genomic_DNA"/>
</dbReference>
<feature type="non-terminal residue" evidence="3">
    <location>
        <position position="138"/>
    </location>
</feature>
<sequence length="138" mass="14922">EAEVADVILGFRVSLSILSALGSVMVFSYRGYRCLEFAIDNILYDQPPSPSCVPSDVGHYAVGCVVVWWLLLEVIISLHVNMLSIVFITLLSCCVPSVTGVYGSAVQFLRMGELDAEAVPVAWEAVVKGKVGDRVSVQ</sequence>
<dbReference type="Proteomes" id="UP000574390">
    <property type="component" value="Unassembled WGS sequence"/>
</dbReference>
<keyword evidence="1" id="KW-0472">Membrane</keyword>
<dbReference type="EMBL" id="JABANM010027095">
    <property type="protein sequence ID" value="KAF4711882.1"/>
    <property type="molecule type" value="Genomic_DNA"/>
</dbReference>
<feature type="non-terminal residue" evidence="3">
    <location>
        <position position="1"/>
    </location>
</feature>
<feature type="transmembrane region" description="Helical" evidence="1">
    <location>
        <begin position="7"/>
        <end position="29"/>
    </location>
</feature>
<name>A0A7J6R8T8_PEROL</name>
<protein>
    <submittedName>
        <fullName evidence="3">Uncharacterized protein</fullName>
    </submittedName>
</protein>
<feature type="transmembrane region" description="Helical" evidence="1">
    <location>
        <begin position="57"/>
        <end position="76"/>
    </location>
</feature>
<evidence type="ECO:0000313" key="4">
    <source>
        <dbReference type="Proteomes" id="UP000553632"/>
    </source>
</evidence>
<keyword evidence="1" id="KW-1133">Transmembrane helix</keyword>
<dbReference type="Proteomes" id="UP000553632">
    <property type="component" value="Unassembled WGS sequence"/>
</dbReference>
<keyword evidence="1" id="KW-0812">Transmembrane</keyword>
<gene>
    <name evidence="2" type="ORF">FOZ62_022013</name>
    <name evidence="3" type="ORF">FOZ63_024285</name>
</gene>
<evidence type="ECO:0000313" key="2">
    <source>
        <dbReference type="EMBL" id="KAF4711882.1"/>
    </source>
</evidence>
<organism evidence="3 4">
    <name type="scientific">Perkinsus olseni</name>
    <name type="common">Perkinsus atlanticus</name>
    <dbReference type="NCBI Taxonomy" id="32597"/>
    <lineage>
        <taxon>Eukaryota</taxon>
        <taxon>Sar</taxon>
        <taxon>Alveolata</taxon>
        <taxon>Perkinsozoa</taxon>
        <taxon>Perkinsea</taxon>
        <taxon>Perkinsida</taxon>
        <taxon>Perkinsidae</taxon>
        <taxon>Perkinsus</taxon>
    </lineage>
</organism>
<reference evidence="4 5" key="1">
    <citation type="submission" date="2020-04" db="EMBL/GenBank/DDBJ databases">
        <title>Perkinsus olseni comparative genomics.</title>
        <authorList>
            <person name="Bogema D.R."/>
        </authorList>
    </citation>
    <scope>NUCLEOTIDE SEQUENCE [LARGE SCALE GENOMIC DNA]</scope>
    <source>
        <strain evidence="2">ATCC PRA-205</strain>
        <strain evidence="3 4">ATCC PRA-207</strain>
    </source>
</reference>